<feature type="compositionally biased region" description="Polar residues" evidence="1">
    <location>
        <begin position="224"/>
        <end position="237"/>
    </location>
</feature>
<organism evidence="2 3">
    <name type="scientific">Stephanodiscus triporus</name>
    <dbReference type="NCBI Taxonomy" id="2934178"/>
    <lineage>
        <taxon>Eukaryota</taxon>
        <taxon>Sar</taxon>
        <taxon>Stramenopiles</taxon>
        <taxon>Ochrophyta</taxon>
        <taxon>Bacillariophyta</taxon>
        <taxon>Coscinodiscophyceae</taxon>
        <taxon>Thalassiosirophycidae</taxon>
        <taxon>Stephanodiscales</taxon>
        <taxon>Stephanodiscaceae</taxon>
        <taxon>Stephanodiscus</taxon>
    </lineage>
</organism>
<accession>A0ABD3QLC8</accession>
<sequence>MVGPKRPIRLARKSKLKYSGLTSDQEEDDESNIAESDAEGDNDLSGGGGSDHVSDPAPNESSSSIANTRVVTSRRGVTERQNTPSSKTSTSSEKRAHKVNTLPIISGSHFSRAGKSFLSHPSDHGEGENTCEDQKDTVVMRRKRMSSTSNESRESKRSKEEISSDNSISESIDDTTKGGVGSPCQSSKSVCRSEEVVPSTFRTVNVDEVGSKRAASLTYGDARSQISYSEQNTTQQDPEPKSVMDVAQRNILLSSDINYAPHQQKIEGSPSSSSISGDISRDGNRVKPNVSSKFGTTKYTEGSTQEFKVANSTNFHPKRLGDCASNESAEWGSDQASIGSTMKLDGQKIEDFTLTFRSGADNAAKSESLSLTEPEVSSMHTLPFEKKSSVSTNVNGNDGQSSAVSSMQVDWQVHESDDRALVTIIDDAGEQKMAHETNIMTEPEVSFAPEKHEIKTLPCDSESPARTKWPIEYHFGGRRCEVSDSVDTNGVDRNEADQSIHQHHRKTNLNISPVDSDKTAILKSVTTPSNMLYNKQVVDQGCDEKMMSNIVPDETAVHQPTIKMSVEMNCPSSSINEESADISVSMPIQYPKTAWTKETPSVRQLKMALFLETSKAHRDNRPERIFSEYWESLGEYITLGSNKGLKVVRSGLNSSCAGIEAILRSFLKTRKMKRLHNKLVLAIMASALRTDAPARLSNHIPQHWKTKSTKSIADQLNDGDAMEQVDWRDRKSDLRLWRSDFGPQSGTWSACVNEITFAKTDSSNDIDLNLVSSTHSGVLAEQVFLPSARLPGALQIEPLVRKHTSHSGLTASENAIWMLVVAVREHSFALIKKIMSNDKDFGNGYAPRVPNHFQTSIAFPRIPSENSENHEQSVGADNTGKRVINSICLSHVLAENPCAASRLTSMYSFALDDWRGSASHAGLDIVNYLTNLSIQRAARRRQMICQNRQSPARAISKSTLTPPTHNVNVSSNEHSSESSVKAQLHSTQTSSRSLLKSTLAYPSNMNVSPSEHSGESSVKAQPTSLLKSTAANPSASLSESTLTSTTHNMTANSSEHSGESSVKAQLHSTQTSVTSLLKSRLASYPTVRSRSQRDENSVETQLHSTHTYPATWFPLNMPQLVTQRMDHHIPTPLLQSQISLPSMSSQNTQSPYSMQMMNHTTEQHVQPSLKKFIPNPNPAPLADPGFPEIMNTHKKSHLAPIVFTKADQPQNSAIPMNTSYPSSTLPRGSKDLAALLAMPISQPVFAGTKDTISSVENRVDKAALEESDLRQRDRTIAEKTVGNEEKDGVKDAMPIANIPSRPRGRGFGAKNLAALRARTSLSDSARSSFSDAGK</sequence>
<reference evidence="2 3" key="1">
    <citation type="submission" date="2024-10" db="EMBL/GenBank/DDBJ databases">
        <title>Updated reference genomes for cyclostephanoid diatoms.</title>
        <authorList>
            <person name="Roberts W.R."/>
            <person name="Alverson A.J."/>
        </authorList>
    </citation>
    <scope>NUCLEOTIDE SEQUENCE [LARGE SCALE GENOMIC DNA]</scope>
    <source>
        <strain evidence="2 3">AJA276-08</strain>
    </source>
</reference>
<feature type="compositionally biased region" description="Polar residues" evidence="1">
    <location>
        <begin position="1047"/>
        <end position="1077"/>
    </location>
</feature>
<feature type="compositionally biased region" description="Polar residues" evidence="1">
    <location>
        <begin position="984"/>
        <end position="1035"/>
    </location>
</feature>
<keyword evidence="3" id="KW-1185">Reference proteome</keyword>
<comment type="caution">
    <text evidence="2">The sequence shown here is derived from an EMBL/GenBank/DDBJ whole genome shotgun (WGS) entry which is preliminary data.</text>
</comment>
<feature type="compositionally biased region" description="Low complexity" evidence="1">
    <location>
        <begin position="268"/>
        <end position="278"/>
    </location>
</feature>
<feature type="region of interest" description="Disordered" evidence="1">
    <location>
        <begin position="1"/>
        <end position="242"/>
    </location>
</feature>
<dbReference type="Proteomes" id="UP001530315">
    <property type="component" value="Unassembled WGS sequence"/>
</dbReference>
<evidence type="ECO:0000313" key="2">
    <source>
        <dbReference type="EMBL" id="KAL3800902.1"/>
    </source>
</evidence>
<feature type="compositionally biased region" description="Basic and acidic residues" evidence="1">
    <location>
        <begin position="151"/>
        <end position="162"/>
    </location>
</feature>
<feature type="compositionally biased region" description="Polar residues" evidence="1">
    <location>
        <begin position="59"/>
        <end position="71"/>
    </location>
</feature>
<feature type="region of interest" description="Disordered" evidence="1">
    <location>
        <begin position="1280"/>
        <end position="1309"/>
    </location>
</feature>
<feature type="compositionally biased region" description="Basic and acidic residues" evidence="1">
    <location>
        <begin position="1280"/>
        <end position="1290"/>
    </location>
</feature>
<evidence type="ECO:0000256" key="1">
    <source>
        <dbReference type="SAM" id="MobiDB-lite"/>
    </source>
</evidence>
<feature type="compositionally biased region" description="Basic residues" evidence="1">
    <location>
        <begin position="1"/>
        <end position="16"/>
    </location>
</feature>
<protein>
    <submittedName>
        <fullName evidence="2">Uncharacterized protein</fullName>
    </submittedName>
</protein>
<gene>
    <name evidence="2" type="ORF">ACHAW5_009912</name>
</gene>
<feature type="region of interest" description="Disordered" evidence="1">
    <location>
        <begin position="262"/>
        <end position="297"/>
    </location>
</feature>
<dbReference type="EMBL" id="JALLAZ020000206">
    <property type="protein sequence ID" value="KAL3800902.1"/>
    <property type="molecule type" value="Genomic_DNA"/>
</dbReference>
<feature type="compositionally biased region" description="Basic and acidic residues" evidence="1">
    <location>
        <begin position="121"/>
        <end position="139"/>
    </location>
</feature>
<feature type="compositionally biased region" description="Low complexity" evidence="1">
    <location>
        <begin position="1036"/>
        <end position="1046"/>
    </location>
</feature>
<proteinExistence type="predicted"/>
<feature type="compositionally biased region" description="Acidic residues" evidence="1">
    <location>
        <begin position="24"/>
        <end position="42"/>
    </location>
</feature>
<feature type="compositionally biased region" description="Low complexity" evidence="1">
    <location>
        <begin position="965"/>
        <end position="980"/>
    </location>
</feature>
<feature type="compositionally biased region" description="Polar residues" evidence="1">
    <location>
        <begin position="944"/>
        <end position="964"/>
    </location>
</feature>
<feature type="region of interest" description="Disordered" evidence="1">
    <location>
        <begin position="944"/>
        <end position="1097"/>
    </location>
</feature>
<name>A0ABD3QLC8_9STRA</name>
<evidence type="ECO:0000313" key="3">
    <source>
        <dbReference type="Proteomes" id="UP001530315"/>
    </source>
</evidence>